<keyword evidence="7" id="KW-1133">Transmembrane helix</keyword>
<keyword evidence="3" id="KW-0813">Transport</keyword>
<evidence type="ECO:0000256" key="5">
    <source>
        <dbReference type="ARBA" id="ARBA00023065"/>
    </source>
</evidence>
<dbReference type="CDD" id="cd18118">
    <property type="entry name" value="ATP-synt_V_A-type_beta_N"/>
    <property type="match status" value="1"/>
</dbReference>
<evidence type="ECO:0000256" key="2">
    <source>
        <dbReference type="ARBA" id="ARBA00013419"/>
    </source>
</evidence>
<protein>
    <recommendedName>
        <fullName evidence="2">V-type proton ATPase subunit B</fullName>
    </recommendedName>
    <alternativeName>
        <fullName evidence="6">Vacuolar proton pump subunit B</fullName>
    </alternativeName>
</protein>
<evidence type="ECO:0000313" key="11">
    <source>
        <dbReference type="EMBL" id="KAJ3485990.1"/>
    </source>
</evidence>
<dbReference type="PANTHER" id="PTHR43389">
    <property type="entry name" value="V-TYPE PROTON ATPASE SUBUNIT B"/>
    <property type="match status" value="1"/>
</dbReference>
<dbReference type="SUPFAM" id="SSF52540">
    <property type="entry name" value="P-loop containing nucleoside triphosphate hydrolases"/>
    <property type="match status" value="1"/>
</dbReference>
<dbReference type="InterPro" id="IPR005723">
    <property type="entry name" value="ATPase_V1-cplx_bsu"/>
</dbReference>
<keyword evidence="7" id="KW-0812">Transmembrane</keyword>
<dbReference type="InterPro" id="IPR004100">
    <property type="entry name" value="ATPase_F1/V1/A1_a/bsu_N"/>
</dbReference>
<feature type="domain" description="ATPase F1/V1/A1 complex alpha/beta subunit nucleotide-binding" evidence="8">
    <location>
        <begin position="153"/>
        <end position="380"/>
    </location>
</feature>
<dbReference type="HAMAP" id="MF_00310">
    <property type="entry name" value="ATP_synth_B_arch"/>
    <property type="match status" value="1"/>
</dbReference>
<evidence type="ECO:0000256" key="4">
    <source>
        <dbReference type="ARBA" id="ARBA00022781"/>
    </source>
</evidence>
<dbReference type="InterPro" id="IPR055190">
    <property type="entry name" value="ATP-synt_VA_C"/>
</dbReference>
<feature type="domain" description="ATP synthase A/B type C-terminal" evidence="10">
    <location>
        <begin position="509"/>
        <end position="550"/>
    </location>
</feature>
<dbReference type="InterPro" id="IPR022879">
    <property type="entry name" value="V-ATPase_su_B/beta"/>
</dbReference>
<accession>A0AAD5V4N6</accession>
<organism evidence="11 12">
    <name type="scientific">Meripilus lineatus</name>
    <dbReference type="NCBI Taxonomy" id="2056292"/>
    <lineage>
        <taxon>Eukaryota</taxon>
        <taxon>Fungi</taxon>
        <taxon>Dikarya</taxon>
        <taxon>Basidiomycota</taxon>
        <taxon>Agaricomycotina</taxon>
        <taxon>Agaricomycetes</taxon>
        <taxon>Polyporales</taxon>
        <taxon>Meripilaceae</taxon>
        <taxon>Meripilus</taxon>
    </lineage>
</organism>
<dbReference type="Pfam" id="PF00006">
    <property type="entry name" value="ATP-synt_ab"/>
    <property type="match status" value="1"/>
</dbReference>
<keyword evidence="12" id="KW-1185">Reference proteome</keyword>
<reference evidence="11" key="1">
    <citation type="submission" date="2022-07" db="EMBL/GenBank/DDBJ databases">
        <title>Genome Sequence of Physisporinus lineatus.</title>
        <authorList>
            <person name="Buettner E."/>
        </authorList>
    </citation>
    <scope>NUCLEOTIDE SEQUENCE</scope>
    <source>
        <strain evidence="11">VT162</strain>
    </source>
</reference>
<sequence>MVADPRISDRELAAINAAAVTKEYRVQPHLDYRTVSAINGPLVVLDNVKFPSYNEIVQLTLPDGTKRGGQVLEVQGKKAIVQVFEGTSGVDVKATHVEFTGSSMKLPVAEDMLGRIFNGSGIPIDQGPKVFAEDYLDINGKPPPLYILEHMTGISTIDVMNSIARGQKIPIFSAAGLPHNEIAAQIVRQAGLVKGPTKDVHDGHEDNFSVVFAAMGVNMETARFFKQDFEENGSLDRVTLFLNLANDPTIERIITPRLALTTAEYYAYQLEKHVLVILTDMSSYADALREVSAAREEVPGRRGYPGYMYTDLSTIYERAGRVQGRNGSITQIPILTMPNDDITHPIPDLTGYITEGQIFVDRQLHNRQIYPPINVLPSLSRLMKSAIGEKLTRKDHGDVSNQLYAKYAIGRDAAAMKAVVGEEALSPEDKLALEFLDKFEKQFVGQGTARIPHSILPLYPPFFLSAPVDFVITPLLLILVLSLFSLVAHTRADAFTPFVKPSCLHFFLLSIGAYEARTIFDSLDLAWTLLRIFPKEQLNRISPKIIAEFYARKATRKPTEDVKPTEEKLIDDA</sequence>
<evidence type="ECO:0000256" key="6">
    <source>
        <dbReference type="ARBA" id="ARBA00030314"/>
    </source>
</evidence>
<name>A0AAD5V4N6_9APHY</name>
<keyword evidence="4" id="KW-0375">Hydrogen ion transport</keyword>
<dbReference type="PANTHER" id="PTHR43389:SF4">
    <property type="entry name" value="V-TYPE PROTON ATPASE SUBUNIT B"/>
    <property type="match status" value="1"/>
</dbReference>
<feature type="domain" description="ATP synthase A/B type C-terminal" evidence="10">
    <location>
        <begin position="386"/>
        <end position="448"/>
    </location>
</feature>
<dbReference type="PROSITE" id="PS00152">
    <property type="entry name" value="ATPASE_ALPHA_BETA"/>
    <property type="match status" value="1"/>
</dbReference>
<evidence type="ECO:0000259" key="8">
    <source>
        <dbReference type="Pfam" id="PF00006"/>
    </source>
</evidence>
<keyword evidence="7" id="KW-0472">Membrane</keyword>
<dbReference type="GO" id="GO:0033180">
    <property type="term" value="C:proton-transporting V-type ATPase, V1 domain"/>
    <property type="evidence" value="ECO:0007669"/>
    <property type="project" value="InterPro"/>
</dbReference>
<dbReference type="EMBL" id="JANAWD010000135">
    <property type="protein sequence ID" value="KAJ3485990.1"/>
    <property type="molecule type" value="Genomic_DNA"/>
</dbReference>
<dbReference type="InterPro" id="IPR000194">
    <property type="entry name" value="ATPase_F1/V1/A1_a/bsu_nucl-bd"/>
</dbReference>
<feature type="domain" description="ATPase F1/V1/A1 complex alpha/beta subunit N-terminal" evidence="9">
    <location>
        <begin position="35"/>
        <end position="101"/>
    </location>
</feature>
<gene>
    <name evidence="11" type="ORF">NLI96_g4552</name>
</gene>
<dbReference type="GO" id="GO:0046961">
    <property type="term" value="F:proton-transporting ATPase activity, rotational mechanism"/>
    <property type="evidence" value="ECO:0007669"/>
    <property type="project" value="InterPro"/>
</dbReference>
<feature type="transmembrane region" description="Helical" evidence="7">
    <location>
        <begin position="462"/>
        <end position="488"/>
    </location>
</feature>
<evidence type="ECO:0000256" key="1">
    <source>
        <dbReference type="ARBA" id="ARBA00008936"/>
    </source>
</evidence>
<dbReference type="Pfam" id="PF02874">
    <property type="entry name" value="ATP-synt_ab_N"/>
    <property type="match status" value="1"/>
</dbReference>
<proteinExistence type="inferred from homology"/>
<dbReference type="GO" id="GO:0007035">
    <property type="term" value="P:vacuolar acidification"/>
    <property type="evidence" value="ECO:0007669"/>
    <property type="project" value="TreeGrafter"/>
</dbReference>
<dbReference type="Gene3D" id="3.40.50.12240">
    <property type="match status" value="1"/>
</dbReference>
<comment type="similarity">
    <text evidence="1">Belongs to the ATPase alpha/beta chains family.</text>
</comment>
<dbReference type="CDD" id="cd01135">
    <property type="entry name" value="V_A-ATPase_B"/>
    <property type="match status" value="1"/>
</dbReference>
<comment type="caution">
    <text evidence="11">The sequence shown here is derived from an EMBL/GenBank/DDBJ whole genome shotgun (WGS) entry which is preliminary data.</text>
</comment>
<dbReference type="GO" id="GO:0005524">
    <property type="term" value="F:ATP binding"/>
    <property type="evidence" value="ECO:0007669"/>
    <property type="project" value="InterPro"/>
</dbReference>
<dbReference type="GO" id="GO:0046034">
    <property type="term" value="P:ATP metabolic process"/>
    <property type="evidence" value="ECO:0007669"/>
    <property type="project" value="InterPro"/>
</dbReference>
<dbReference type="Pfam" id="PF22919">
    <property type="entry name" value="ATP-synt_VA_C"/>
    <property type="match status" value="2"/>
</dbReference>
<dbReference type="InterPro" id="IPR027417">
    <property type="entry name" value="P-loop_NTPase"/>
</dbReference>
<dbReference type="NCBIfam" id="TIGR01040">
    <property type="entry name" value="V-ATPase_V1_B"/>
    <property type="match status" value="1"/>
</dbReference>
<evidence type="ECO:0000256" key="7">
    <source>
        <dbReference type="SAM" id="Phobius"/>
    </source>
</evidence>
<keyword evidence="5" id="KW-0406">Ion transport</keyword>
<dbReference type="NCBIfam" id="NF003235">
    <property type="entry name" value="PRK04196.1"/>
    <property type="match status" value="1"/>
</dbReference>
<dbReference type="Proteomes" id="UP001212997">
    <property type="component" value="Unassembled WGS sequence"/>
</dbReference>
<evidence type="ECO:0000259" key="9">
    <source>
        <dbReference type="Pfam" id="PF02874"/>
    </source>
</evidence>
<dbReference type="AlphaFoldDB" id="A0AAD5V4N6"/>
<dbReference type="InterPro" id="IPR020003">
    <property type="entry name" value="ATPase_a/bsu_AS"/>
</dbReference>
<evidence type="ECO:0000313" key="12">
    <source>
        <dbReference type="Proteomes" id="UP001212997"/>
    </source>
</evidence>
<evidence type="ECO:0000259" key="10">
    <source>
        <dbReference type="Pfam" id="PF22919"/>
    </source>
</evidence>
<evidence type="ECO:0000256" key="3">
    <source>
        <dbReference type="ARBA" id="ARBA00022448"/>
    </source>
</evidence>
<dbReference type="CDD" id="cd18112">
    <property type="entry name" value="ATP-synt_V_A-type_beta_C"/>
    <property type="match status" value="1"/>
</dbReference>